<dbReference type="InterPro" id="IPR036095">
    <property type="entry name" value="PTS_EIIB-like_sf"/>
</dbReference>
<evidence type="ECO:0000313" key="7">
    <source>
        <dbReference type="Proteomes" id="UP000000845"/>
    </source>
</evidence>
<dbReference type="InterPro" id="IPR036634">
    <property type="entry name" value="PRD_sf"/>
</dbReference>
<dbReference type="HOGENOM" id="CLU_013442_1_1_0"/>
<dbReference type="KEGG" id="str:Sterm_0134"/>
<dbReference type="RefSeq" id="WP_012859619.1">
    <property type="nucleotide sequence ID" value="NC_013517.1"/>
</dbReference>
<dbReference type="InterPro" id="IPR016152">
    <property type="entry name" value="PTrfase/Anion_transptr"/>
</dbReference>
<dbReference type="PANTHER" id="PTHR30185">
    <property type="entry name" value="CRYPTIC BETA-GLUCOSIDE BGL OPERON ANTITERMINATOR"/>
    <property type="match status" value="1"/>
</dbReference>
<keyword evidence="2" id="KW-0677">Repeat</keyword>
<dbReference type="GO" id="GO:0009401">
    <property type="term" value="P:phosphoenolpyruvate-dependent sugar phosphotransferase system"/>
    <property type="evidence" value="ECO:0007669"/>
    <property type="project" value="InterPro"/>
</dbReference>
<keyword evidence="7" id="KW-1185">Reference proteome</keyword>
<feature type="domain" description="PTS EIIA type-2" evidence="3">
    <location>
        <begin position="548"/>
        <end position="688"/>
    </location>
</feature>
<dbReference type="Gene3D" id="3.40.50.2300">
    <property type="match status" value="1"/>
</dbReference>
<dbReference type="eggNOG" id="COG1762">
    <property type="taxonomic scope" value="Bacteria"/>
</dbReference>
<dbReference type="InterPro" id="IPR011608">
    <property type="entry name" value="PRD"/>
</dbReference>
<feature type="domain" description="PRD" evidence="5">
    <location>
        <begin position="187"/>
        <end position="295"/>
    </location>
</feature>
<dbReference type="SUPFAM" id="SSF55804">
    <property type="entry name" value="Phoshotransferase/anion transport protein"/>
    <property type="match status" value="1"/>
</dbReference>
<sequence length="688" mass="80443">MLNQREMNILKYLIKKPSSKYKELAEIFQISERSIRYNIDKINLFLQKNKLEEIQIKNGNLFFNTDQELTGINSSLNNSYILNQKERTEILKLLFCFSRDINLTKAADYLKVSRTTIKSDFEILKNEIKAVNFNIKYRQNKGFYISGSRKHLRSFKLETFSKFISIYIKELYLSNFDKIIYELFQKNIPEKSGQQINNFIRELEKKLSLNFSNNSYEILYSLILCFFVNDKNNSISKQSDYDSINNFFLESTKEYEIIKNTSKEFSGLIGIKFSKHRITEITDYILGISLCNFDISLVNNWINVEFLVQSLIANFNKYLEIDISGDKTLFNCLLYHIKPTLYRINKKIKLENTAFRELIINQDPTLEIVKNAVNDMEKALNIEFTEEELALLAYHFKASIERNTYVYPKRVILVCGLGYGSSRLLEQNLKEHYNLDIIDVLPYHQLEEALKNYNNIELIFTTINIKNNYGIPVIKISPLLKKEDIEEIEKYNILKNDNKISLAKLMNVIEKNINLNTKDKKELIAGIRENFSHKIIDDSEIKPENFNNLINENNIEILDRLESWSDAIKVSGELLIKQNYVTKDYIQEMKELVEKFGSYIVVADGIAIPHGSIGKNVIKDGAALLVLKEAVKFDDGEMVNIFIPFATRGKKFHSKLLNEIFDIIKRKNLKDKILSLKTKQEIIKYLNR</sequence>
<evidence type="ECO:0000313" key="6">
    <source>
        <dbReference type="EMBL" id="ACZ07019.1"/>
    </source>
</evidence>
<dbReference type="GO" id="GO:0008982">
    <property type="term" value="F:protein-N(PI)-phosphohistidine-sugar phosphotransferase activity"/>
    <property type="evidence" value="ECO:0007669"/>
    <property type="project" value="InterPro"/>
</dbReference>
<dbReference type="PROSITE" id="PS51372">
    <property type="entry name" value="PRD_2"/>
    <property type="match status" value="2"/>
</dbReference>
<dbReference type="STRING" id="526218.Sterm_0134"/>
<protein>
    <submittedName>
        <fullName evidence="6">Transcriptional antiterminator, BglG</fullName>
    </submittedName>
</protein>
<feature type="domain" description="PRD" evidence="5">
    <location>
        <begin position="299"/>
        <end position="406"/>
    </location>
</feature>
<dbReference type="Pfam" id="PF00874">
    <property type="entry name" value="PRD"/>
    <property type="match status" value="1"/>
</dbReference>
<proteinExistence type="predicted"/>
<dbReference type="Pfam" id="PF00359">
    <property type="entry name" value="PTS_EIIA_2"/>
    <property type="match status" value="1"/>
</dbReference>
<gene>
    <name evidence="6" type="ordered locus">Sterm_0134</name>
</gene>
<dbReference type="PROSITE" id="PS51094">
    <property type="entry name" value="PTS_EIIA_TYPE_2"/>
    <property type="match status" value="1"/>
</dbReference>
<evidence type="ECO:0000256" key="2">
    <source>
        <dbReference type="ARBA" id="ARBA00022737"/>
    </source>
</evidence>
<dbReference type="CDD" id="cd05568">
    <property type="entry name" value="PTS_IIB_bgl_like"/>
    <property type="match status" value="1"/>
</dbReference>
<dbReference type="CDD" id="cd00211">
    <property type="entry name" value="PTS_IIA_fru"/>
    <property type="match status" value="1"/>
</dbReference>
<accession>D1AJW2</accession>
<evidence type="ECO:0000259" key="3">
    <source>
        <dbReference type="PROSITE" id="PS51094"/>
    </source>
</evidence>
<dbReference type="PANTHER" id="PTHR30185:SF12">
    <property type="entry name" value="TRANSCRIPTIONAL REGULATOR MANR"/>
    <property type="match status" value="1"/>
</dbReference>
<keyword evidence="1" id="KW-0808">Transferase</keyword>
<organism evidence="6 7">
    <name type="scientific">Sebaldella termitidis (strain ATCC 33386 / NCTC 11300)</name>
    <dbReference type="NCBI Taxonomy" id="526218"/>
    <lineage>
        <taxon>Bacteria</taxon>
        <taxon>Fusobacteriati</taxon>
        <taxon>Fusobacteriota</taxon>
        <taxon>Fusobacteriia</taxon>
        <taxon>Fusobacteriales</taxon>
        <taxon>Leptotrichiaceae</taxon>
        <taxon>Sebaldella</taxon>
    </lineage>
</organism>
<reference evidence="6 7" key="2">
    <citation type="journal article" date="2010" name="Stand. Genomic Sci.">
        <title>Complete genome sequence of Sebaldella termitidis type strain (NCTC 11300).</title>
        <authorList>
            <person name="Harmon-Smith M."/>
            <person name="Celia L."/>
            <person name="Chertkov O."/>
            <person name="Lapidus A."/>
            <person name="Copeland A."/>
            <person name="Glavina Del Rio T."/>
            <person name="Nolan M."/>
            <person name="Lucas S."/>
            <person name="Tice H."/>
            <person name="Cheng J.F."/>
            <person name="Han C."/>
            <person name="Detter J.C."/>
            <person name="Bruce D."/>
            <person name="Goodwin L."/>
            <person name="Pitluck S."/>
            <person name="Pati A."/>
            <person name="Liolios K."/>
            <person name="Ivanova N."/>
            <person name="Mavromatis K."/>
            <person name="Mikhailova N."/>
            <person name="Chen A."/>
            <person name="Palaniappan K."/>
            <person name="Land M."/>
            <person name="Hauser L."/>
            <person name="Chang Y.J."/>
            <person name="Jeffries C.D."/>
            <person name="Brettin T."/>
            <person name="Goker M."/>
            <person name="Beck B."/>
            <person name="Bristow J."/>
            <person name="Eisen J.A."/>
            <person name="Markowitz V."/>
            <person name="Hugenholtz P."/>
            <person name="Kyrpides N.C."/>
            <person name="Klenk H.P."/>
            <person name="Chen F."/>
        </authorList>
    </citation>
    <scope>NUCLEOTIDE SEQUENCE [LARGE SCALE GENOMIC DNA]</scope>
    <source>
        <strain evidence="7">ATCC 33386 / NCTC 11300</strain>
    </source>
</reference>
<dbReference type="Gene3D" id="1.10.1790.10">
    <property type="entry name" value="PRD domain"/>
    <property type="match status" value="1"/>
</dbReference>
<dbReference type="Gene3D" id="3.40.930.10">
    <property type="entry name" value="Mannitol-specific EII, Chain A"/>
    <property type="match status" value="1"/>
</dbReference>
<dbReference type="InterPro" id="IPR013011">
    <property type="entry name" value="PTS_EIIB_2"/>
</dbReference>
<name>D1AJW2_SEBTE</name>
<evidence type="ECO:0000259" key="5">
    <source>
        <dbReference type="PROSITE" id="PS51372"/>
    </source>
</evidence>
<evidence type="ECO:0000259" key="4">
    <source>
        <dbReference type="PROSITE" id="PS51099"/>
    </source>
</evidence>
<reference evidence="7" key="1">
    <citation type="submission" date="2009-09" db="EMBL/GenBank/DDBJ databases">
        <title>The complete chromosome of Sebaldella termitidis ATCC 33386.</title>
        <authorList>
            <consortium name="US DOE Joint Genome Institute (JGI-PGF)"/>
            <person name="Lucas S."/>
            <person name="Copeland A."/>
            <person name="Lapidus A."/>
            <person name="Glavina del Rio T."/>
            <person name="Dalin E."/>
            <person name="Tice H."/>
            <person name="Bruce D."/>
            <person name="Goodwin L."/>
            <person name="Pitluck S."/>
            <person name="Kyrpides N."/>
            <person name="Mavromatis K."/>
            <person name="Ivanova N."/>
            <person name="Mikhailova N."/>
            <person name="Sims D."/>
            <person name="Meincke L."/>
            <person name="Brettin T."/>
            <person name="Detter J.C."/>
            <person name="Han C."/>
            <person name="Larimer F."/>
            <person name="Land M."/>
            <person name="Hauser L."/>
            <person name="Markowitz V."/>
            <person name="Cheng J.F."/>
            <person name="Hugenholtz P."/>
            <person name="Woyke T."/>
            <person name="Wu D."/>
            <person name="Eisen J.A."/>
        </authorList>
    </citation>
    <scope>NUCLEOTIDE SEQUENCE [LARGE SCALE GENOMIC DNA]</scope>
    <source>
        <strain evidence="7">ATCC 33386 / NCTC 11300</strain>
    </source>
</reference>
<dbReference type="InterPro" id="IPR050661">
    <property type="entry name" value="BglG_antiterminators"/>
</dbReference>
<dbReference type="SUPFAM" id="SSF52794">
    <property type="entry name" value="PTS system IIB component-like"/>
    <property type="match status" value="1"/>
</dbReference>
<dbReference type="eggNOG" id="COG3711">
    <property type="taxonomic scope" value="Bacteria"/>
</dbReference>
<dbReference type="Proteomes" id="UP000000845">
    <property type="component" value="Chromosome"/>
</dbReference>
<feature type="domain" description="PTS EIIB type-2" evidence="4">
    <location>
        <begin position="409"/>
        <end position="500"/>
    </location>
</feature>
<dbReference type="InterPro" id="IPR002178">
    <property type="entry name" value="PTS_EIIA_type-2_dom"/>
</dbReference>
<dbReference type="SUPFAM" id="SSF63520">
    <property type="entry name" value="PTS-regulatory domain, PRD"/>
    <property type="match status" value="1"/>
</dbReference>
<dbReference type="AlphaFoldDB" id="D1AJW2"/>
<dbReference type="EMBL" id="CP001739">
    <property type="protein sequence ID" value="ACZ07019.1"/>
    <property type="molecule type" value="Genomic_DNA"/>
</dbReference>
<evidence type="ECO:0000256" key="1">
    <source>
        <dbReference type="ARBA" id="ARBA00022679"/>
    </source>
</evidence>
<dbReference type="PROSITE" id="PS51099">
    <property type="entry name" value="PTS_EIIB_TYPE_2"/>
    <property type="match status" value="1"/>
</dbReference>
<dbReference type="GO" id="GO:0006355">
    <property type="term" value="P:regulation of DNA-templated transcription"/>
    <property type="evidence" value="ECO:0007669"/>
    <property type="project" value="InterPro"/>
</dbReference>